<gene>
    <name evidence="3" type="ORF">BN980_GECA01s07952g</name>
</gene>
<dbReference type="GO" id="GO:0005886">
    <property type="term" value="C:plasma membrane"/>
    <property type="evidence" value="ECO:0007669"/>
    <property type="project" value="TreeGrafter"/>
</dbReference>
<name>A0A0J9X354_GEOCN</name>
<feature type="domain" description="ENTH" evidence="2">
    <location>
        <begin position="8"/>
        <end position="140"/>
    </location>
</feature>
<dbReference type="PANTHER" id="PTHR12276:SF110">
    <property type="entry name" value="EPSIN-1-RELATED"/>
    <property type="match status" value="1"/>
</dbReference>
<evidence type="ECO:0000259" key="2">
    <source>
        <dbReference type="PROSITE" id="PS50942"/>
    </source>
</evidence>
<dbReference type="SMART" id="SM00273">
    <property type="entry name" value="ENTH"/>
    <property type="match status" value="1"/>
</dbReference>
<organism evidence="3 4">
    <name type="scientific">Geotrichum candidum</name>
    <name type="common">Oospora lactis</name>
    <name type="synonym">Dipodascus geotrichum</name>
    <dbReference type="NCBI Taxonomy" id="1173061"/>
    <lineage>
        <taxon>Eukaryota</taxon>
        <taxon>Fungi</taxon>
        <taxon>Dikarya</taxon>
        <taxon>Ascomycota</taxon>
        <taxon>Saccharomycotina</taxon>
        <taxon>Dipodascomycetes</taxon>
        <taxon>Dipodascales</taxon>
        <taxon>Dipodascaceae</taxon>
        <taxon>Geotrichum</taxon>
    </lineage>
</organism>
<dbReference type="EMBL" id="CCBN010000001">
    <property type="protein sequence ID" value="CDO51542.1"/>
    <property type="molecule type" value="Genomic_DNA"/>
</dbReference>
<dbReference type="AlphaFoldDB" id="A0A0J9X354"/>
<dbReference type="GO" id="GO:0007015">
    <property type="term" value="P:actin filament organization"/>
    <property type="evidence" value="ECO:0007669"/>
    <property type="project" value="TreeGrafter"/>
</dbReference>
<dbReference type="SUPFAM" id="SSF48464">
    <property type="entry name" value="ENTH/VHS domain"/>
    <property type="match status" value="1"/>
</dbReference>
<dbReference type="Gene3D" id="1.25.40.90">
    <property type="match status" value="1"/>
</dbReference>
<evidence type="ECO:0000313" key="4">
    <source>
        <dbReference type="Proteomes" id="UP000242525"/>
    </source>
</evidence>
<dbReference type="GO" id="GO:0005543">
    <property type="term" value="F:phospholipid binding"/>
    <property type="evidence" value="ECO:0007669"/>
    <property type="project" value="TreeGrafter"/>
</dbReference>
<dbReference type="GO" id="GO:0030125">
    <property type="term" value="C:clathrin vesicle coat"/>
    <property type="evidence" value="ECO:0007669"/>
    <property type="project" value="TreeGrafter"/>
</dbReference>
<dbReference type="GO" id="GO:0006897">
    <property type="term" value="P:endocytosis"/>
    <property type="evidence" value="ECO:0007669"/>
    <property type="project" value="TreeGrafter"/>
</dbReference>
<protein>
    <submittedName>
        <fullName evidence="3">Similar to Saccharomyces cerevisiae YDL161W ENT1 Epsin-like protein involved in endocytosis and actin patch assembly and functionally redundant with Ent2p</fullName>
    </submittedName>
</protein>
<dbReference type="Proteomes" id="UP000242525">
    <property type="component" value="Unassembled WGS sequence"/>
</dbReference>
<keyword evidence="4" id="KW-1185">Reference proteome</keyword>
<feature type="region of interest" description="Disordered" evidence="1">
    <location>
        <begin position="180"/>
        <end position="233"/>
    </location>
</feature>
<dbReference type="STRING" id="1173061.A0A0J9X354"/>
<dbReference type="GO" id="GO:0030276">
    <property type="term" value="F:clathrin binding"/>
    <property type="evidence" value="ECO:0007669"/>
    <property type="project" value="TreeGrafter"/>
</dbReference>
<dbReference type="GO" id="GO:0005768">
    <property type="term" value="C:endosome"/>
    <property type="evidence" value="ECO:0007669"/>
    <property type="project" value="TreeGrafter"/>
</dbReference>
<dbReference type="OrthoDB" id="4033880at2759"/>
<dbReference type="InterPro" id="IPR013809">
    <property type="entry name" value="ENTH"/>
</dbReference>
<proteinExistence type="predicted"/>
<dbReference type="PROSITE" id="PS50942">
    <property type="entry name" value="ENTH"/>
    <property type="match status" value="1"/>
</dbReference>
<dbReference type="InterPro" id="IPR008942">
    <property type="entry name" value="ENTH_VHS"/>
</dbReference>
<feature type="compositionally biased region" description="Low complexity" evidence="1">
    <location>
        <begin position="183"/>
        <end position="212"/>
    </location>
</feature>
<dbReference type="Pfam" id="PF01417">
    <property type="entry name" value="ENTH"/>
    <property type="match status" value="1"/>
</dbReference>
<dbReference type="PANTHER" id="PTHR12276">
    <property type="entry name" value="EPSIN/ENT-RELATED"/>
    <property type="match status" value="1"/>
</dbReference>
<comment type="caution">
    <text evidence="3">The sequence shown here is derived from an EMBL/GenBank/DDBJ whole genome shotgun (WGS) entry which is preliminary data.</text>
</comment>
<accession>A0A0J9X354</accession>
<evidence type="ECO:0000313" key="3">
    <source>
        <dbReference type="EMBL" id="CDO51542.1"/>
    </source>
</evidence>
<sequence>MARHFIKLITHKYTPVQIQVRNATSNDAWGPSSSELREIALLTYHEVYGLEVYHVLAKRLADKPKNWRHIMKALTVILFCIYEGSDSALEWIKANRFLIDSLRHFRYADDRNIDQGASIRTKAATLVDMIESPEKMELEKQKYNKIRAQMGRPGIVDMNGGDTPKDFRKSSHRMTMDLQGRLSTGATTGSTSSTAPSSSSNPSNVNGNGVTSPRASSEFVRKPYNRPSLSLDGRYSLSLPLQSIKE</sequence>
<evidence type="ECO:0000256" key="1">
    <source>
        <dbReference type="SAM" id="MobiDB-lite"/>
    </source>
</evidence>
<reference evidence="3" key="1">
    <citation type="submission" date="2014-03" db="EMBL/GenBank/DDBJ databases">
        <authorList>
            <person name="Casaregola S."/>
        </authorList>
    </citation>
    <scope>NUCLEOTIDE SEQUENCE [LARGE SCALE GENOMIC DNA]</scope>
    <source>
        <strain evidence="3">CLIB 918</strain>
    </source>
</reference>